<gene>
    <name evidence="1" type="ORF">HPB48_000746</name>
</gene>
<organism evidence="1 2">
    <name type="scientific">Haemaphysalis longicornis</name>
    <name type="common">Bush tick</name>
    <dbReference type="NCBI Taxonomy" id="44386"/>
    <lineage>
        <taxon>Eukaryota</taxon>
        <taxon>Metazoa</taxon>
        <taxon>Ecdysozoa</taxon>
        <taxon>Arthropoda</taxon>
        <taxon>Chelicerata</taxon>
        <taxon>Arachnida</taxon>
        <taxon>Acari</taxon>
        <taxon>Parasitiformes</taxon>
        <taxon>Ixodida</taxon>
        <taxon>Ixodoidea</taxon>
        <taxon>Ixodidae</taxon>
        <taxon>Haemaphysalinae</taxon>
        <taxon>Haemaphysalis</taxon>
    </lineage>
</organism>
<protein>
    <submittedName>
        <fullName evidence="1">Uncharacterized protein</fullName>
    </submittedName>
</protein>
<dbReference type="Proteomes" id="UP000821853">
    <property type="component" value="Chromosome 10"/>
</dbReference>
<sequence>METILRGAYKTAIGLHQCMATRKLQKLGITNTLRDIQEATLITLKQMLQLTTTGLAMLEGVGTPADKFNSASKAYLDKDIPRKLYQKYQHT</sequence>
<name>A0A9J6FN59_HAELO</name>
<proteinExistence type="predicted"/>
<comment type="caution">
    <text evidence="1">The sequence shown here is derived from an EMBL/GenBank/DDBJ whole genome shotgun (WGS) entry which is preliminary data.</text>
</comment>
<evidence type="ECO:0000313" key="2">
    <source>
        <dbReference type="Proteomes" id="UP000821853"/>
    </source>
</evidence>
<accession>A0A9J6FN59</accession>
<evidence type="ECO:0000313" key="1">
    <source>
        <dbReference type="EMBL" id="KAH9364602.1"/>
    </source>
</evidence>
<reference evidence="1 2" key="1">
    <citation type="journal article" date="2020" name="Cell">
        <title>Large-Scale Comparative Analyses of Tick Genomes Elucidate Their Genetic Diversity and Vector Capacities.</title>
        <authorList>
            <consortium name="Tick Genome and Microbiome Consortium (TIGMIC)"/>
            <person name="Jia N."/>
            <person name="Wang J."/>
            <person name="Shi W."/>
            <person name="Du L."/>
            <person name="Sun Y."/>
            <person name="Zhan W."/>
            <person name="Jiang J.F."/>
            <person name="Wang Q."/>
            <person name="Zhang B."/>
            <person name="Ji P."/>
            <person name="Bell-Sakyi L."/>
            <person name="Cui X.M."/>
            <person name="Yuan T.T."/>
            <person name="Jiang B.G."/>
            <person name="Yang W.F."/>
            <person name="Lam T.T."/>
            <person name="Chang Q.C."/>
            <person name="Ding S.J."/>
            <person name="Wang X.J."/>
            <person name="Zhu J.G."/>
            <person name="Ruan X.D."/>
            <person name="Zhao L."/>
            <person name="Wei J.T."/>
            <person name="Ye R.Z."/>
            <person name="Que T.C."/>
            <person name="Du C.H."/>
            <person name="Zhou Y.H."/>
            <person name="Cheng J.X."/>
            <person name="Dai P.F."/>
            <person name="Guo W.B."/>
            <person name="Han X.H."/>
            <person name="Huang E.J."/>
            <person name="Li L.F."/>
            <person name="Wei W."/>
            <person name="Gao Y.C."/>
            <person name="Liu J.Z."/>
            <person name="Shao H.Z."/>
            <person name="Wang X."/>
            <person name="Wang C.C."/>
            <person name="Yang T.C."/>
            <person name="Huo Q.B."/>
            <person name="Li W."/>
            <person name="Chen H.Y."/>
            <person name="Chen S.E."/>
            <person name="Zhou L.G."/>
            <person name="Ni X.B."/>
            <person name="Tian J.H."/>
            <person name="Sheng Y."/>
            <person name="Liu T."/>
            <person name="Pan Y.S."/>
            <person name="Xia L.Y."/>
            <person name="Li J."/>
            <person name="Zhao F."/>
            <person name="Cao W.C."/>
        </authorList>
    </citation>
    <scope>NUCLEOTIDE SEQUENCE [LARGE SCALE GENOMIC DNA]</scope>
    <source>
        <strain evidence="1">HaeL-2018</strain>
    </source>
</reference>
<dbReference type="EMBL" id="JABSTR010000002">
    <property type="protein sequence ID" value="KAH9364602.1"/>
    <property type="molecule type" value="Genomic_DNA"/>
</dbReference>
<keyword evidence="2" id="KW-1185">Reference proteome</keyword>
<dbReference type="AlphaFoldDB" id="A0A9J6FN59"/>
<dbReference type="VEuPathDB" id="VectorBase:HLOH_061918"/>